<dbReference type="Pfam" id="PF03237">
    <property type="entry name" value="Terminase_6N"/>
    <property type="match status" value="1"/>
</dbReference>
<gene>
    <name evidence="1" type="ORF">UFOVP182_29</name>
</gene>
<name>A0A6J7WDW4_9CAUD</name>
<dbReference type="InterPro" id="IPR027417">
    <property type="entry name" value="P-loop_NTPase"/>
</dbReference>
<dbReference type="Gene3D" id="3.30.420.240">
    <property type="match status" value="1"/>
</dbReference>
<accession>A0A6J7WDW4</accession>
<dbReference type="EMBL" id="LR798230">
    <property type="protein sequence ID" value="CAB5208369.1"/>
    <property type="molecule type" value="Genomic_DNA"/>
</dbReference>
<proteinExistence type="predicted"/>
<protein>
    <submittedName>
        <fullName evidence="1">Phage_term_2, phage terminase, large subunit, PBSX family</fullName>
    </submittedName>
</protein>
<organism evidence="1">
    <name type="scientific">uncultured Caudovirales phage</name>
    <dbReference type="NCBI Taxonomy" id="2100421"/>
    <lineage>
        <taxon>Viruses</taxon>
        <taxon>Duplodnaviria</taxon>
        <taxon>Heunggongvirae</taxon>
        <taxon>Uroviricota</taxon>
        <taxon>Caudoviricetes</taxon>
        <taxon>Peduoviridae</taxon>
        <taxon>Maltschvirus</taxon>
        <taxon>Maltschvirus maltsch</taxon>
    </lineage>
</organism>
<evidence type="ECO:0000313" key="1">
    <source>
        <dbReference type="EMBL" id="CAB5208369.1"/>
    </source>
</evidence>
<reference evidence="1" key="1">
    <citation type="submission" date="2020-05" db="EMBL/GenBank/DDBJ databases">
        <authorList>
            <person name="Chiriac C."/>
            <person name="Salcher M."/>
            <person name="Ghai R."/>
            <person name="Kavagutti S V."/>
        </authorList>
    </citation>
    <scope>NUCLEOTIDE SEQUENCE</scope>
</reference>
<dbReference type="Gene3D" id="3.40.50.300">
    <property type="entry name" value="P-loop containing nucleotide triphosphate hydrolases"/>
    <property type="match status" value="1"/>
</dbReference>
<sequence>MAQSTINLNDKQLEALSYLNDKTTTQILYGGSAGSGKSFLGSLWLVNQCITYPESRWVLARNQITLLKQTSLVTLFEVMKVCGLKQDTHYTFNQQDNIIKLFNGSEILLKDIAYRPSDPNYDFLGGLEITGAVVEEVANVHFKAINVLQSRMRWKLDEFDLSPKIFMTTNPGKNFVYGEFYKPSIDGTLLPHRKFIQALPTDNPYLPETYIETLKQLDEQSKRRLLYGDWEYSEDALINYDRLLDIFDFKTPKEAPYYLSIDVARLGKDKTTIAVWKGLACITIKELSKQTLDKQVKTIEEIISIYDIHRMNIIVDSDGVGGGVTDFIKARPFNNGGRALKGQNFKNLRSQCYFKLCEMINGGQIKVSTSGTAQKETITRELEVIQLQNLEKDGKIEIISKDKIKQVIGRSPDFADVLMMRMWFEIKGREINSDSIDFYIV</sequence>